<accession>A0AAW8MFQ9</accession>
<reference evidence="1" key="1">
    <citation type="submission" date="2023-07" db="EMBL/GenBank/DDBJ databases">
        <title>Sorghum-associated microbial communities from plants grown in Nebraska, USA.</title>
        <authorList>
            <person name="Schachtman D."/>
        </authorList>
    </citation>
    <scope>NUCLEOTIDE SEQUENCE</scope>
    <source>
        <strain evidence="1">3432</strain>
    </source>
</reference>
<sequence>MSEALKNKVTEEYQSAAKPYTLFNQNGIQIILNLPGALQLSPNSQDYYPPLESPETNAPILINNTGFDILSATFIVTLQDVIDTGNKLNTIASVQWWDKEKGQQVMEFTCGEVDNKNQVMSTPKDGFSRVRWATMANNGRGQSTLLNDVSLVSLTFRPALAPINGPIVQIG</sequence>
<dbReference type="Proteomes" id="UP001252613">
    <property type="component" value="Unassembled WGS sequence"/>
</dbReference>
<evidence type="ECO:0000313" key="1">
    <source>
        <dbReference type="EMBL" id="MDR6960515.1"/>
    </source>
</evidence>
<dbReference type="AlphaFoldDB" id="A0AAW8MFQ9"/>
<gene>
    <name evidence="1" type="ORF">J2W43_004520</name>
</gene>
<dbReference type="EMBL" id="JAVDVC010000010">
    <property type="protein sequence ID" value="MDR6960515.1"/>
    <property type="molecule type" value="Genomic_DNA"/>
</dbReference>
<comment type="caution">
    <text evidence="1">The sequence shown here is derived from an EMBL/GenBank/DDBJ whole genome shotgun (WGS) entry which is preliminary data.</text>
</comment>
<name>A0AAW8MFQ9_9PSED</name>
<proteinExistence type="predicted"/>
<protein>
    <submittedName>
        <fullName evidence="1">Uncharacterized protein</fullName>
    </submittedName>
</protein>
<dbReference type="RefSeq" id="WP_310365486.1">
    <property type="nucleotide sequence ID" value="NZ_JAVDVC010000010.1"/>
</dbReference>
<evidence type="ECO:0000313" key="2">
    <source>
        <dbReference type="Proteomes" id="UP001252613"/>
    </source>
</evidence>
<organism evidence="1 2">
    <name type="scientific">Pseudomonas brassicacearum</name>
    <dbReference type="NCBI Taxonomy" id="930166"/>
    <lineage>
        <taxon>Bacteria</taxon>
        <taxon>Pseudomonadati</taxon>
        <taxon>Pseudomonadota</taxon>
        <taxon>Gammaproteobacteria</taxon>
        <taxon>Pseudomonadales</taxon>
        <taxon>Pseudomonadaceae</taxon>
        <taxon>Pseudomonas</taxon>
    </lineage>
</organism>